<name>A0A2H5QLN4_CITUN</name>
<evidence type="ECO:0000256" key="1">
    <source>
        <dbReference type="ARBA" id="ARBA00022690"/>
    </source>
</evidence>
<organism evidence="5 6">
    <name type="scientific">Citrus unshiu</name>
    <name type="common">Satsuma mandarin</name>
    <name type="synonym">Citrus nobilis var. unshiu</name>
    <dbReference type="NCBI Taxonomy" id="55188"/>
    <lineage>
        <taxon>Eukaryota</taxon>
        <taxon>Viridiplantae</taxon>
        <taxon>Streptophyta</taxon>
        <taxon>Embryophyta</taxon>
        <taxon>Tracheophyta</taxon>
        <taxon>Spermatophyta</taxon>
        <taxon>Magnoliopsida</taxon>
        <taxon>eudicotyledons</taxon>
        <taxon>Gunneridae</taxon>
        <taxon>Pentapetalae</taxon>
        <taxon>rosids</taxon>
        <taxon>malvids</taxon>
        <taxon>Sapindales</taxon>
        <taxon>Rutaceae</taxon>
        <taxon>Aurantioideae</taxon>
        <taxon>Citrus</taxon>
    </lineage>
</organism>
<accession>A0A2H5QLN4</accession>
<comment type="caution">
    <text evidence="5">The sequence shown here is derived from an EMBL/GenBank/DDBJ whole genome shotgun (WGS) entry which is preliminary data.</text>
</comment>
<evidence type="ECO:0000256" key="3">
    <source>
        <dbReference type="SAM" id="SignalP"/>
    </source>
</evidence>
<evidence type="ECO:0000256" key="2">
    <source>
        <dbReference type="ARBA" id="ARBA00022704"/>
    </source>
</evidence>
<dbReference type="Proteomes" id="UP000236630">
    <property type="component" value="Unassembled WGS sequence"/>
</dbReference>
<dbReference type="EMBL" id="BDQV01000492">
    <property type="protein sequence ID" value="GAY65532.1"/>
    <property type="molecule type" value="Genomic_DNA"/>
</dbReference>
<sequence length="130" mass="14655">MAKLARALILSLLLLSITASVNGYDRLVGGRSEVKDVKKNKEVQELGKFSVEEFNRSQQRQGKVIRNVAFGRLRFSQVLEAQKQVVSGIKYYLTIEATTGENGEIQMFDSIVVIKPWLHSKELLKFAPSE</sequence>
<dbReference type="Pfam" id="PF16845">
    <property type="entry name" value="SQAPI"/>
    <property type="match status" value="1"/>
</dbReference>
<dbReference type="PROSITE" id="PS00287">
    <property type="entry name" value="CYSTATIN"/>
    <property type="match status" value="1"/>
</dbReference>
<dbReference type="PANTHER" id="PTHR47373:SF1">
    <property type="entry name" value="CYSTEINE PROTEINASE INHIBITOR 2"/>
    <property type="match status" value="1"/>
</dbReference>
<dbReference type="SMART" id="SM00043">
    <property type="entry name" value="CY"/>
    <property type="match status" value="1"/>
</dbReference>
<dbReference type="STRING" id="55188.A0A2H5QLN4"/>
<keyword evidence="6" id="KW-1185">Reference proteome</keyword>
<feature type="domain" description="Cystatin" evidence="4">
    <location>
        <begin position="26"/>
        <end position="129"/>
    </location>
</feature>
<dbReference type="InterPro" id="IPR018073">
    <property type="entry name" value="Prot_inh_cystat_CS"/>
</dbReference>
<dbReference type="InterPro" id="IPR000010">
    <property type="entry name" value="Cystatin_dom"/>
</dbReference>
<evidence type="ECO:0000259" key="4">
    <source>
        <dbReference type="SMART" id="SM00043"/>
    </source>
</evidence>
<dbReference type="Gene3D" id="3.10.450.10">
    <property type="match status" value="1"/>
</dbReference>
<feature type="chain" id="PRO_5018580412" description="Cystatin domain-containing protein" evidence="3">
    <location>
        <begin position="24"/>
        <end position="130"/>
    </location>
</feature>
<dbReference type="CDD" id="cd00042">
    <property type="entry name" value="CY"/>
    <property type="match status" value="1"/>
</dbReference>
<reference evidence="5 6" key="1">
    <citation type="journal article" date="2017" name="Front. Genet.">
        <title>Draft sequencing of the heterozygous diploid genome of Satsuma (Citrus unshiu Marc.) using a hybrid assembly approach.</title>
        <authorList>
            <person name="Shimizu T."/>
            <person name="Tanizawa Y."/>
            <person name="Mochizuki T."/>
            <person name="Nagasaki H."/>
            <person name="Yoshioka T."/>
            <person name="Toyoda A."/>
            <person name="Fujiyama A."/>
            <person name="Kaminuma E."/>
            <person name="Nakamura Y."/>
        </authorList>
    </citation>
    <scope>NUCLEOTIDE SEQUENCE [LARGE SCALE GENOMIC DNA]</scope>
    <source>
        <strain evidence="6">cv. Miyagawa wase</strain>
    </source>
</reference>
<evidence type="ECO:0000313" key="6">
    <source>
        <dbReference type="Proteomes" id="UP000236630"/>
    </source>
</evidence>
<dbReference type="GO" id="GO:0004869">
    <property type="term" value="F:cysteine-type endopeptidase inhibitor activity"/>
    <property type="evidence" value="ECO:0007669"/>
    <property type="project" value="UniProtKB-KW"/>
</dbReference>
<keyword evidence="2" id="KW-0789">Thiol protease inhibitor</keyword>
<feature type="signal peptide" evidence="3">
    <location>
        <begin position="1"/>
        <end position="23"/>
    </location>
</feature>
<dbReference type="SUPFAM" id="SSF54403">
    <property type="entry name" value="Cystatin/monellin"/>
    <property type="match status" value="1"/>
</dbReference>
<evidence type="ECO:0000313" key="5">
    <source>
        <dbReference type="EMBL" id="GAY65532.1"/>
    </source>
</evidence>
<dbReference type="InterPro" id="IPR046350">
    <property type="entry name" value="Cystatin_sf"/>
</dbReference>
<dbReference type="PANTHER" id="PTHR47373">
    <property type="entry name" value="CYSTEINE PROTEINASE INHIBITOR 2"/>
    <property type="match status" value="1"/>
</dbReference>
<protein>
    <recommendedName>
        <fullName evidence="4">Cystatin domain-containing protein</fullName>
    </recommendedName>
</protein>
<keyword evidence="1" id="KW-0646">Protease inhibitor</keyword>
<dbReference type="AlphaFoldDB" id="A0A2H5QLN4"/>
<proteinExistence type="predicted"/>
<keyword evidence="3" id="KW-0732">Signal</keyword>
<gene>
    <name evidence="5" type="ORF">CUMW_241850</name>
</gene>